<evidence type="ECO:0000313" key="1">
    <source>
        <dbReference type="Proteomes" id="UP000095287"/>
    </source>
</evidence>
<accession>A0A1I8AE94</accession>
<dbReference type="WBParaSite" id="L893_g4728.t1">
    <property type="protein sequence ID" value="L893_g4728.t1"/>
    <property type="gene ID" value="L893_g4728"/>
</dbReference>
<dbReference type="AlphaFoldDB" id="A0A1I8AE94"/>
<name>A0A1I8AE94_9BILA</name>
<dbReference type="Proteomes" id="UP000095287">
    <property type="component" value="Unplaced"/>
</dbReference>
<proteinExistence type="predicted"/>
<keyword evidence="1" id="KW-1185">Reference proteome</keyword>
<protein>
    <submittedName>
        <fullName evidence="2">Secreted protein</fullName>
    </submittedName>
</protein>
<evidence type="ECO:0000313" key="2">
    <source>
        <dbReference type="WBParaSite" id="L893_g4728.t1"/>
    </source>
</evidence>
<reference evidence="2" key="1">
    <citation type="submission" date="2016-11" db="UniProtKB">
        <authorList>
            <consortium name="WormBaseParasite"/>
        </authorList>
    </citation>
    <scope>IDENTIFICATION</scope>
</reference>
<sequence>MTHLPKHHLLRNFSGAFAAICSGRETGGRRRRRHDLCDKHTGFTVISRLAKGLFRRRFPRRRVGAICIRMACPRFRRQLSPGSVIDEVRGAISRTTNKPINPGDSLTAQCL</sequence>
<organism evidence="1 2">
    <name type="scientific">Steinernema glaseri</name>
    <dbReference type="NCBI Taxonomy" id="37863"/>
    <lineage>
        <taxon>Eukaryota</taxon>
        <taxon>Metazoa</taxon>
        <taxon>Ecdysozoa</taxon>
        <taxon>Nematoda</taxon>
        <taxon>Chromadorea</taxon>
        <taxon>Rhabditida</taxon>
        <taxon>Tylenchina</taxon>
        <taxon>Panagrolaimomorpha</taxon>
        <taxon>Strongyloidoidea</taxon>
        <taxon>Steinernematidae</taxon>
        <taxon>Steinernema</taxon>
    </lineage>
</organism>